<dbReference type="InterPro" id="IPR011659">
    <property type="entry name" value="WD40"/>
</dbReference>
<dbReference type="GO" id="GO:0042597">
    <property type="term" value="C:periplasmic space"/>
    <property type="evidence" value="ECO:0007669"/>
    <property type="project" value="UniProtKB-SubCell"/>
</dbReference>
<dbReference type="HAMAP" id="MF_00671">
    <property type="entry name" value="TolB"/>
    <property type="match status" value="1"/>
</dbReference>
<organism evidence="7 8">
    <name type="scientific">Agitococcus lubricus</name>
    <dbReference type="NCBI Taxonomy" id="1077255"/>
    <lineage>
        <taxon>Bacteria</taxon>
        <taxon>Pseudomonadati</taxon>
        <taxon>Pseudomonadota</taxon>
        <taxon>Gammaproteobacteria</taxon>
        <taxon>Moraxellales</taxon>
        <taxon>Moraxellaceae</taxon>
        <taxon>Agitococcus</taxon>
    </lineage>
</organism>
<evidence type="ECO:0000256" key="5">
    <source>
        <dbReference type="HAMAP-Rule" id="MF_00671"/>
    </source>
</evidence>
<comment type="caution">
    <text evidence="7">The sequence shown here is derived from an EMBL/GenBank/DDBJ whole genome shotgun (WGS) entry which is preliminary data.</text>
</comment>
<keyword evidence="5" id="KW-0131">Cell cycle</keyword>
<keyword evidence="8" id="KW-1185">Reference proteome</keyword>
<evidence type="ECO:0000256" key="4">
    <source>
        <dbReference type="ARBA" id="ARBA00022764"/>
    </source>
</evidence>
<dbReference type="PANTHER" id="PTHR36842">
    <property type="entry name" value="PROTEIN TOLB HOMOLOG"/>
    <property type="match status" value="1"/>
</dbReference>
<dbReference type="InterPro" id="IPR011042">
    <property type="entry name" value="6-blade_b-propeller_TolB-like"/>
</dbReference>
<protein>
    <recommendedName>
        <fullName evidence="5">Tol-Pal system protein TolB</fullName>
    </recommendedName>
</protein>
<dbReference type="SUPFAM" id="SSF69304">
    <property type="entry name" value="Tricorn protease N-terminal domain"/>
    <property type="match status" value="1"/>
</dbReference>
<dbReference type="Pfam" id="PF04052">
    <property type="entry name" value="TolB_N"/>
    <property type="match status" value="1"/>
</dbReference>
<comment type="subunit">
    <text evidence="5">The Tol-Pal system is composed of five core proteins: the inner membrane proteins TolA, TolQ and TolR, the periplasmic protein TolB and the outer membrane protein Pal. They form a network linking the inner and outer membranes and the peptidoglycan layer.</text>
</comment>
<evidence type="ECO:0000313" key="7">
    <source>
        <dbReference type="EMBL" id="PTQ88267.1"/>
    </source>
</evidence>
<comment type="similarity">
    <text evidence="2 5">Belongs to the TolB family.</text>
</comment>
<dbReference type="GO" id="GO:0017038">
    <property type="term" value="P:protein import"/>
    <property type="evidence" value="ECO:0007669"/>
    <property type="project" value="InterPro"/>
</dbReference>
<dbReference type="Gene3D" id="3.40.50.10070">
    <property type="entry name" value="TolB, N-terminal domain"/>
    <property type="match status" value="1"/>
</dbReference>
<proteinExistence type="inferred from homology"/>
<name>A0A2T5IWJ8_9GAMM</name>
<keyword evidence="5" id="KW-0132">Cell division</keyword>
<reference evidence="7 8" key="1">
    <citation type="submission" date="2018-04" db="EMBL/GenBank/DDBJ databases">
        <title>Genomic Encyclopedia of Archaeal and Bacterial Type Strains, Phase II (KMG-II): from individual species to whole genera.</title>
        <authorList>
            <person name="Goeker M."/>
        </authorList>
    </citation>
    <scope>NUCLEOTIDE SEQUENCE [LARGE SCALE GENOMIC DNA]</scope>
    <source>
        <strain evidence="7 8">DSM 5822</strain>
    </source>
</reference>
<keyword evidence="3 5" id="KW-0732">Signal</keyword>
<dbReference type="GO" id="GO:0051301">
    <property type="term" value="P:cell division"/>
    <property type="evidence" value="ECO:0007669"/>
    <property type="project" value="UniProtKB-UniRule"/>
</dbReference>
<feature type="domain" description="TolB N-terminal" evidence="6">
    <location>
        <begin position="25"/>
        <end position="123"/>
    </location>
</feature>
<dbReference type="OrthoDB" id="308800at2"/>
<dbReference type="PANTHER" id="PTHR36842:SF1">
    <property type="entry name" value="PROTEIN TOLB"/>
    <property type="match status" value="1"/>
</dbReference>
<evidence type="ECO:0000256" key="2">
    <source>
        <dbReference type="ARBA" id="ARBA00009820"/>
    </source>
</evidence>
<gene>
    <name evidence="5" type="primary">tolB</name>
    <name evidence="7" type="ORF">C8N29_11333</name>
</gene>
<keyword evidence="4 5" id="KW-0574">Periplasm</keyword>
<evidence type="ECO:0000256" key="3">
    <source>
        <dbReference type="ARBA" id="ARBA00022729"/>
    </source>
</evidence>
<sequence length="425" mass="47016">MLSYLRLIIGVVLSLHILSVAHADLTIDIVKSSTNSTPIAIVPFSNDTATESLDSIISADLARSGLFNPSKNFPERPSTSNEIQFGLWQALNLDYVVVGKVTPDANNQLTIQYELSSSLQQKRLLGESMTIPPTRWREAAHFISDRIFKQLTGIDGSFSSRIAYVLQYKKNNSLFYRLEVADADGRQPINILETSEPILSPHWSPNGKQIAYVSFESGKPAIYLQDINSPQRQLIASFKGLNGAPAWSPDGTKLAMTLSHEGNPEIYILEIANKKLTRVTNHYAIDTEARWFPDGRALLFTSDRGGSPQLYRLDLATQTVKRLTFDGAFNARGSVSPNGKYIAMVHRRSGQNYQIAIQDLQTGGLTTLTDTPLDESPSFAPNSQMIVYATRQGNKGILGIMSLDGRFKLQLPANEGQVREPTWSP</sequence>
<evidence type="ECO:0000313" key="8">
    <source>
        <dbReference type="Proteomes" id="UP000244223"/>
    </source>
</evidence>
<comment type="function">
    <text evidence="5">Part of the Tol-Pal system, which plays a role in outer membrane invagination during cell division and is important for maintaining outer membrane integrity.</text>
</comment>
<comment type="subcellular location">
    <subcellularLocation>
        <location evidence="1 5">Periplasm</location>
    </subcellularLocation>
</comment>
<dbReference type="InterPro" id="IPR007195">
    <property type="entry name" value="TolB_N"/>
</dbReference>
<dbReference type="Proteomes" id="UP000244223">
    <property type="component" value="Unassembled WGS sequence"/>
</dbReference>
<dbReference type="AlphaFoldDB" id="A0A2T5IWJ8"/>
<accession>A0A2T5IWJ8</accession>
<dbReference type="EMBL" id="QAON01000013">
    <property type="protein sequence ID" value="PTQ88267.1"/>
    <property type="molecule type" value="Genomic_DNA"/>
</dbReference>
<evidence type="ECO:0000256" key="1">
    <source>
        <dbReference type="ARBA" id="ARBA00004418"/>
    </source>
</evidence>
<dbReference type="Gene3D" id="2.120.10.30">
    <property type="entry name" value="TolB, C-terminal domain"/>
    <property type="match status" value="1"/>
</dbReference>
<dbReference type="SUPFAM" id="SSF52964">
    <property type="entry name" value="TolB, N-terminal domain"/>
    <property type="match status" value="1"/>
</dbReference>
<dbReference type="RefSeq" id="WP_107866376.1">
    <property type="nucleotide sequence ID" value="NZ_QAON01000013.1"/>
</dbReference>
<dbReference type="Pfam" id="PF07676">
    <property type="entry name" value="PD40"/>
    <property type="match status" value="5"/>
</dbReference>
<dbReference type="InterPro" id="IPR014167">
    <property type="entry name" value="Tol-Pal_TolB"/>
</dbReference>
<evidence type="ECO:0000259" key="6">
    <source>
        <dbReference type="Pfam" id="PF04052"/>
    </source>
</evidence>
<dbReference type="NCBIfam" id="TIGR02800">
    <property type="entry name" value="propeller_TolB"/>
    <property type="match status" value="1"/>
</dbReference>